<dbReference type="Proteomes" id="UP000789920">
    <property type="component" value="Unassembled WGS sequence"/>
</dbReference>
<comment type="caution">
    <text evidence="1">The sequence shown here is derived from an EMBL/GenBank/DDBJ whole genome shotgun (WGS) entry which is preliminary data.</text>
</comment>
<name>A0ACA9SME9_9GLOM</name>
<protein>
    <submittedName>
        <fullName evidence="1">22535_t:CDS:1</fullName>
    </submittedName>
</protein>
<keyword evidence="2" id="KW-1185">Reference proteome</keyword>
<sequence>MKQNQSTSNDEIEIEHQATKDVDDQIVKDNSLPSSNGTLLHGIELYLVVF</sequence>
<feature type="non-terminal residue" evidence="1">
    <location>
        <position position="50"/>
    </location>
</feature>
<feature type="non-terminal residue" evidence="1">
    <location>
        <position position="1"/>
    </location>
</feature>
<accession>A0ACA9SME9</accession>
<organism evidence="1 2">
    <name type="scientific">Racocetra persica</name>
    <dbReference type="NCBI Taxonomy" id="160502"/>
    <lineage>
        <taxon>Eukaryota</taxon>
        <taxon>Fungi</taxon>
        <taxon>Fungi incertae sedis</taxon>
        <taxon>Mucoromycota</taxon>
        <taxon>Glomeromycotina</taxon>
        <taxon>Glomeromycetes</taxon>
        <taxon>Diversisporales</taxon>
        <taxon>Gigasporaceae</taxon>
        <taxon>Racocetra</taxon>
    </lineage>
</organism>
<reference evidence="1" key="1">
    <citation type="submission" date="2021-06" db="EMBL/GenBank/DDBJ databases">
        <authorList>
            <person name="Kallberg Y."/>
            <person name="Tangrot J."/>
            <person name="Rosling A."/>
        </authorList>
    </citation>
    <scope>NUCLEOTIDE SEQUENCE</scope>
    <source>
        <strain evidence="1">MA461A</strain>
    </source>
</reference>
<evidence type="ECO:0000313" key="1">
    <source>
        <dbReference type="EMBL" id="CAG8844013.1"/>
    </source>
</evidence>
<proteinExistence type="predicted"/>
<evidence type="ECO:0000313" key="2">
    <source>
        <dbReference type="Proteomes" id="UP000789920"/>
    </source>
</evidence>
<dbReference type="EMBL" id="CAJVQC010140734">
    <property type="protein sequence ID" value="CAG8844013.1"/>
    <property type="molecule type" value="Genomic_DNA"/>
</dbReference>
<gene>
    <name evidence="1" type="ORF">RPERSI_LOCUS33023</name>
</gene>